<dbReference type="PROSITE" id="PS00629">
    <property type="entry name" value="IMP_1"/>
    <property type="match status" value="1"/>
</dbReference>
<organism evidence="8 9">
    <name type="scientific">Engelhardtia mirabilis</name>
    <dbReference type="NCBI Taxonomy" id="2528011"/>
    <lineage>
        <taxon>Bacteria</taxon>
        <taxon>Pseudomonadati</taxon>
        <taxon>Planctomycetota</taxon>
        <taxon>Planctomycetia</taxon>
        <taxon>Planctomycetia incertae sedis</taxon>
        <taxon>Engelhardtia</taxon>
    </lineage>
</organism>
<comment type="similarity">
    <text evidence="7">Belongs to the inositol monophosphatase superfamily.</text>
</comment>
<feature type="binding site" evidence="6">
    <location>
        <position position="100"/>
    </location>
    <ligand>
        <name>Mg(2+)</name>
        <dbReference type="ChEBI" id="CHEBI:18420"/>
        <label>1</label>
        <note>catalytic</note>
    </ligand>
</feature>
<dbReference type="Gene3D" id="3.30.540.10">
    <property type="entry name" value="Fructose-1,6-Bisphosphatase, subunit A, domain 1"/>
    <property type="match status" value="1"/>
</dbReference>
<feature type="binding site" evidence="6">
    <location>
        <position position="226"/>
    </location>
    <ligand>
        <name>Mg(2+)</name>
        <dbReference type="ChEBI" id="CHEBI:18420"/>
        <label>1</label>
        <note>catalytic</note>
    </ligand>
</feature>
<proteinExistence type="inferred from homology"/>
<dbReference type="GO" id="GO:0008934">
    <property type="term" value="F:inositol monophosphate 1-phosphatase activity"/>
    <property type="evidence" value="ECO:0007669"/>
    <property type="project" value="InterPro"/>
</dbReference>
<dbReference type="KEGG" id="pbap:Pla133_25480"/>
<dbReference type="PRINTS" id="PR01959">
    <property type="entry name" value="SBIMPHPHTASE"/>
</dbReference>
<dbReference type="InterPro" id="IPR033942">
    <property type="entry name" value="IMPase"/>
</dbReference>
<evidence type="ECO:0000256" key="3">
    <source>
        <dbReference type="ARBA" id="ARBA00022723"/>
    </source>
</evidence>
<evidence type="ECO:0000256" key="5">
    <source>
        <dbReference type="ARBA" id="ARBA00022842"/>
    </source>
</evidence>
<dbReference type="Gene3D" id="3.40.190.80">
    <property type="match status" value="1"/>
</dbReference>
<comment type="catalytic activity">
    <reaction evidence="1 7">
        <text>a myo-inositol phosphate + H2O = myo-inositol + phosphate</text>
        <dbReference type="Rhea" id="RHEA:24056"/>
        <dbReference type="ChEBI" id="CHEBI:15377"/>
        <dbReference type="ChEBI" id="CHEBI:17268"/>
        <dbReference type="ChEBI" id="CHEBI:43474"/>
        <dbReference type="ChEBI" id="CHEBI:84139"/>
        <dbReference type="EC" id="3.1.3.25"/>
    </reaction>
</comment>
<sequence length="273" mass="29681">MGRLGPDLTTPEGRLEVAHAAAEFAREAGALQLARLGQLRAGEVRSKSARRDLVTEVDLECERLLVERLREHFPGHAIEAEEEVRDARDEERPRWFVDPLDGTVNFIHELPAFAVSMGLFVGRRPLAAVVHAPRLAETFVAAEGAGATLNGQRIRVSDTTELADAIVATGFPYRRNELPNNNLSNFDRLFLEVRGLRRMGSAAIDLAYTAAGRIDAYWELHLGPHDMAAGALLVREAGGLVTDVDGGDDWLRSGAVVAGPESLHRALVALVEG</sequence>
<evidence type="ECO:0000256" key="7">
    <source>
        <dbReference type="RuleBase" id="RU364068"/>
    </source>
</evidence>
<dbReference type="EMBL" id="CP036287">
    <property type="protein sequence ID" value="QDU67465.1"/>
    <property type="molecule type" value="Genomic_DNA"/>
</dbReference>
<evidence type="ECO:0000256" key="4">
    <source>
        <dbReference type="ARBA" id="ARBA00022801"/>
    </source>
</evidence>
<dbReference type="CDD" id="cd01639">
    <property type="entry name" value="IMPase"/>
    <property type="match status" value="1"/>
</dbReference>
<feature type="binding site" evidence="6">
    <location>
        <position position="81"/>
    </location>
    <ligand>
        <name>Mg(2+)</name>
        <dbReference type="ChEBI" id="CHEBI:18420"/>
        <label>1</label>
        <note>catalytic</note>
    </ligand>
</feature>
<evidence type="ECO:0000256" key="2">
    <source>
        <dbReference type="ARBA" id="ARBA00001946"/>
    </source>
</evidence>
<comment type="cofactor">
    <cofactor evidence="2 6 7">
        <name>Mg(2+)</name>
        <dbReference type="ChEBI" id="CHEBI:18420"/>
    </cofactor>
</comment>
<dbReference type="Pfam" id="PF00459">
    <property type="entry name" value="Inositol_P"/>
    <property type="match status" value="1"/>
</dbReference>
<dbReference type="AlphaFoldDB" id="A0A518BKH0"/>
<dbReference type="SUPFAM" id="SSF56655">
    <property type="entry name" value="Carbohydrate phosphatase"/>
    <property type="match status" value="1"/>
</dbReference>
<dbReference type="InterPro" id="IPR022337">
    <property type="entry name" value="Inositol_monophosphatase_SuhB"/>
</dbReference>
<reference evidence="8 9" key="1">
    <citation type="submission" date="2019-02" db="EMBL/GenBank/DDBJ databases">
        <title>Deep-cultivation of Planctomycetes and their phenomic and genomic characterization uncovers novel biology.</title>
        <authorList>
            <person name="Wiegand S."/>
            <person name="Jogler M."/>
            <person name="Boedeker C."/>
            <person name="Pinto D."/>
            <person name="Vollmers J."/>
            <person name="Rivas-Marin E."/>
            <person name="Kohn T."/>
            <person name="Peeters S.H."/>
            <person name="Heuer A."/>
            <person name="Rast P."/>
            <person name="Oberbeckmann S."/>
            <person name="Bunk B."/>
            <person name="Jeske O."/>
            <person name="Meyerdierks A."/>
            <person name="Storesund J.E."/>
            <person name="Kallscheuer N."/>
            <person name="Luecker S."/>
            <person name="Lage O.M."/>
            <person name="Pohl T."/>
            <person name="Merkel B.J."/>
            <person name="Hornburger P."/>
            <person name="Mueller R.-W."/>
            <person name="Bruemmer F."/>
            <person name="Labrenz M."/>
            <person name="Spormann A.M."/>
            <person name="Op den Camp H."/>
            <person name="Overmann J."/>
            <person name="Amann R."/>
            <person name="Jetten M.S.M."/>
            <person name="Mascher T."/>
            <person name="Medema M.H."/>
            <person name="Devos D.P."/>
            <person name="Kaster A.-K."/>
            <person name="Ovreas L."/>
            <person name="Rohde M."/>
            <person name="Galperin M.Y."/>
            <person name="Jogler C."/>
        </authorList>
    </citation>
    <scope>NUCLEOTIDE SEQUENCE [LARGE SCALE GENOMIC DNA]</scope>
    <source>
        <strain evidence="8 9">Pla133</strain>
    </source>
</reference>
<protein>
    <recommendedName>
        <fullName evidence="7">Inositol-1-monophosphatase</fullName>
        <ecNumber evidence="7">3.1.3.25</ecNumber>
    </recommendedName>
</protein>
<dbReference type="PANTHER" id="PTHR20854:SF4">
    <property type="entry name" value="INOSITOL-1-MONOPHOSPHATASE-RELATED"/>
    <property type="match status" value="1"/>
</dbReference>
<dbReference type="FunFam" id="3.30.540.10:FF:000003">
    <property type="entry name" value="Inositol-1-monophosphatase"/>
    <property type="match status" value="1"/>
</dbReference>
<dbReference type="InterPro" id="IPR020583">
    <property type="entry name" value="Inositol_monoP_metal-BS"/>
</dbReference>
<accession>A0A518BKH0</accession>
<evidence type="ECO:0000313" key="9">
    <source>
        <dbReference type="Proteomes" id="UP000316921"/>
    </source>
</evidence>
<dbReference type="EC" id="3.1.3.25" evidence="7"/>
<name>A0A518BKH0_9BACT</name>
<feature type="binding site" evidence="6">
    <location>
        <position position="98"/>
    </location>
    <ligand>
        <name>Mg(2+)</name>
        <dbReference type="ChEBI" id="CHEBI:18420"/>
        <label>1</label>
        <note>catalytic</note>
    </ligand>
</feature>
<evidence type="ECO:0000256" key="1">
    <source>
        <dbReference type="ARBA" id="ARBA00001033"/>
    </source>
</evidence>
<dbReference type="GO" id="GO:0006020">
    <property type="term" value="P:inositol metabolic process"/>
    <property type="evidence" value="ECO:0007669"/>
    <property type="project" value="TreeGrafter"/>
</dbReference>
<dbReference type="Proteomes" id="UP000316921">
    <property type="component" value="Chromosome"/>
</dbReference>
<keyword evidence="4 7" id="KW-0378">Hydrolase</keyword>
<dbReference type="PRINTS" id="PR00377">
    <property type="entry name" value="IMPHPHTASES"/>
</dbReference>
<dbReference type="PANTHER" id="PTHR20854">
    <property type="entry name" value="INOSITOL MONOPHOSPHATASE"/>
    <property type="match status" value="1"/>
</dbReference>
<keyword evidence="9" id="KW-1185">Reference proteome</keyword>
<feature type="binding site" evidence="6">
    <location>
        <position position="101"/>
    </location>
    <ligand>
        <name>Mg(2+)</name>
        <dbReference type="ChEBI" id="CHEBI:18420"/>
        <label>1</label>
        <note>catalytic</note>
    </ligand>
</feature>
<gene>
    <name evidence="8" type="primary">suhB</name>
    <name evidence="8" type="ORF">Pla133_25480</name>
</gene>
<dbReference type="InterPro" id="IPR000760">
    <property type="entry name" value="Inositol_monophosphatase-like"/>
</dbReference>
<evidence type="ECO:0000256" key="6">
    <source>
        <dbReference type="PIRSR" id="PIRSR600760-2"/>
    </source>
</evidence>
<evidence type="ECO:0000313" key="8">
    <source>
        <dbReference type="EMBL" id="QDU67465.1"/>
    </source>
</evidence>
<dbReference type="GO" id="GO:0046872">
    <property type="term" value="F:metal ion binding"/>
    <property type="evidence" value="ECO:0007669"/>
    <property type="project" value="UniProtKB-KW"/>
</dbReference>
<keyword evidence="5 6" id="KW-0460">Magnesium</keyword>
<dbReference type="GO" id="GO:0007165">
    <property type="term" value="P:signal transduction"/>
    <property type="evidence" value="ECO:0007669"/>
    <property type="project" value="TreeGrafter"/>
</dbReference>
<keyword evidence="3 6" id="KW-0479">Metal-binding</keyword>